<dbReference type="Proteomes" id="UP000433575">
    <property type="component" value="Unassembled WGS sequence"/>
</dbReference>
<dbReference type="SUPFAM" id="SSF52374">
    <property type="entry name" value="Nucleotidylyl transferase"/>
    <property type="match status" value="1"/>
</dbReference>
<name>A0A6N7SAA8_9FIRM</name>
<proteinExistence type="inferred from homology"/>
<comment type="catalytic activity">
    <reaction evidence="2">
        <text>cytidine(34) in elongator tRNA(Met) + acetate + ATP = N(4)-acetylcytidine(34) in elongator tRNA(Met) + AMP + diphosphate</text>
        <dbReference type="Rhea" id="RHEA:58144"/>
        <dbReference type="Rhea" id="RHEA-COMP:10693"/>
        <dbReference type="Rhea" id="RHEA-COMP:10694"/>
        <dbReference type="ChEBI" id="CHEBI:30089"/>
        <dbReference type="ChEBI" id="CHEBI:30616"/>
        <dbReference type="ChEBI" id="CHEBI:33019"/>
        <dbReference type="ChEBI" id="CHEBI:74900"/>
        <dbReference type="ChEBI" id="CHEBI:82748"/>
        <dbReference type="ChEBI" id="CHEBI:456215"/>
    </reaction>
</comment>
<evidence type="ECO:0000256" key="2">
    <source>
        <dbReference type="HAMAP-Rule" id="MF_01539"/>
    </source>
</evidence>
<evidence type="ECO:0000313" key="3">
    <source>
        <dbReference type="EMBL" id="MSA90777.1"/>
    </source>
</evidence>
<dbReference type="EC" id="6.3.4.-" evidence="2"/>
<comment type="subcellular location">
    <subcellularLocation>
        <location evidence="2">Cytoplasm</location>
    </subcellularLocation>
</comment>
<dbReference type="GO" id="GO:0000049">
    <property type="term" value="F:tRNA binding"/>
    <property type="evidence" value="ECO:0007669"/>
    <property type="project" value="UniProtKB-KW"/>
</dbReference>
<reference evidence="5 6" key="1">
    <citation type="journal article" date="2019" name="Nat. Med.">
        <title>A library of human gut bacterial isolates paired with longitudinal multiomics data enables mechanistic microbiome research.</title>
        <authorList>
            <person name="Poyet M."/>
            <person name="Groussin M."/>
            <person name="Gibbons S.M."/>
            <person name="Avila-Pacheco J."/>
            <person name="Jiang X."/>
            <person name="Kearney S.M."/>
            <person name="Perrotta A.R."/>
            <person name="Berdy B."/>
            <person name="Zhao S."/>
            <person name="Lieberman T.D."/>
            <person name="Swanson P.K."/>
            <person name="Smith M."/>
            <person name="Roesemann S."/>
            <person name="Alexander J.E."/>
            <person name="Rich S.A."/>
            <person name="Livny J."/>
            <person name="Vlamakis H."/>
            <person name="Clish C."/>
            <person name="Bullock K."/>
            <person name="Deik A."/>
            <person name="Scott J."/>
            <person name="Pierce K.A."/>
            <person name="Xavier R.J."/>
            <person name="Alm E.J."/>
        </authorList>
    </citation>
    <scope>NUCLEOTIDE SEQUENCE [LARGE SCALE GENOMIC DNA]</scope>
    <source>
        <strain evidence="3 5">BIOML-A4</strain>
        <strain evidence="4 6">BIOML-A5</strain>
    </source>
</reference>
<dbReference type="Pfam" id="PF05636">
    <property type="entry name" value="HIGH_NTase1"/>
    <property type="match status" value="1"/>
</dbReference>
<dbReference type="AlphaFoldDB" id="A0A6N7SAA8"/>
<comment type="function">
    <text evidence="2">Catalyzes the formation of N(4)-acetylcytidine (ac(4)C) at the wobble position of elongator tRNA(Met), using acetate and ATP as substrates. First activates an acetate ion to form acetyladenylate (Ac-AMP) and then transfers the acetyl group to tRNA to form ac(4)C34.</text>
</comment>
<protein>
    <recommendedName>
        <fullName evidence="2">tRNA(Met) cytidine acetate ligase</fullName>
        <ecNumber evidence="2">6.3.4.-</ecNumber>
    </recommendedName>
</protein>
<keyword evidence="2" id="KW-0963">Cytoplasm</keyword>
<comment type="caution">
    <text evidence="2">Lacks conserved residue(s) required for the propagation of feature annotation.</text>
</comment>
<evidence type="ECO:0000313" key="4">
    <source>
        <dbReference type="EMBL" id="MSC34507.1"/>
    </source>
</evidence>
<feature type="binding site" evidence="2">
    <location>
        <position position="101"/>
    </location>
    <ligand>
        <name>ATP</name>
        <dbReference type="ChEBI" id="CHEBI:30616"/>
    </ligand>
</feature>
<dbReference type="InterPro" id="IPR014729">
    <property type="entry name" value="Rossmann-like_a/b/a_fold"/>
</dbReference>
<dbReference type="InterPro" id="IPR008513">
    <property type="entry name" value="tRNA(Met)_cyd_acetate_ligase"/>
</dbReference>
<accession>A0A6N7SAA8</accession>
<feature type="binding site" evidence="2">
    <location>
        <position position="170"/>
    </location>
    <ligand>
        <name>ATP</name>
        <dbReference type="ChEBI" id="CHEBI:30616"/>
    </ligand>
</feature>
<dbReference type="GO" id="GO:0006400">
    <property type="term" value="P:tRNA modification"/>
    <property type="evidence" value="ECO:0007669"/>
    <property type="project" value="UniProtKB-UniRule"/>
</dbReference>
<dbReference type="RefSeq" id="WP_154240165.1">
    <property type="nucleotide sequence ID" value="NZ_CALJPI010000174.1"/>
</dbReference>
<organism evidence="3 5">
    <name type="scientific">Holdemania massiliensis</name>
    <dbReference type="NCBI Taxonomy" id="1468449"/>
    <lineage>
        <taxon>Bacteria</taxon>
        <taxon>Bacillati</taxon>
        <taxon>Bacillota</taxon>
        <taxon>Erysipelotrichia</taxon>
        <taxon>Erysipelotrichales</taxon>
        <taxon>Erysipelotrichaceae</taxon>
        <taxon>Holdemania</taxon>
    </lineage>
</organism>
<comment type="caution">
    <text evidence="3">The sequence shown here is derived from an EMBL/GenBank/DDBJ whole genome shotgun (WGS) entry which is preliminary data.</text>
</comment>
<keyword evidence="6" id="KW-1185">Reference proteome</keyword>
<sequence>MKACGIIVEYNPFHHGHKYHLEQARALTGCDVLVAVMSGNFVQRGEPAILDKWKRAEAAVRHGVDLIIELPYPWVTQSASHFAQGAVTLLKQAQVSALVFGSESNNLEELKEIAAMPINPDHLKESMAEGLAFPKAYGLWAKAMLPNDILGVAYLKQLQGSSITPYTIQRTVGYHDTELQGPIASAKAIRLAANDGDYSNEQTPMAEALKNGPRVQWAQFYPYLRILLLTIPASNLKTYFLFCEGIEVHLAHCAEISPDWESFINAAVNRRYTRSRIQRTCLQLLCQIHWDEIRSLPPLDTLRPLAFNETGRRYLKQLRCNEVRIASRFAALAEPYRRLEYRTTQLYTSQMEESERKTLLKKEIGGPILL</sequence>
<evidence type="ECO:0000313" key="5">
    <source>
        <dbReference type="Proteomes" id="UP000433575"/>
    </source>
</evidence>
<keyword evidence="1 2" id="KW-0819">tRNA processing</keyword>
<gene>
    <name evidence="2" type="primary">tmcAL</name>
    <name evidence="4" type="ORF">GKD88_15380</name>
    <name evidence="3" type="ORF">GKE08_15710</name>
</gene>
<evidence type="ECO:0000256" key="1">
    <source>
        <dbReference type="ARBA" id="ARBA00022694"/>
    </source>
</evidence>
<dbReference type="OrthoDB" id="9769796at2"/>
<keyword evidence="2" id="KW-0820">tRNA-binding</keyword>
<keyword evidence="2" id="KW-0067">ATP-binding</keyword>
<keyword evidence="2" id="KW-0694">RNA-binding</keyword>
<dbReference type="PANTHER" id="PTHR37825:SF1">
    <property type="entry name" value="TRNA(MET) CYTIDINE ACETATE LIGASE"/>
    <property type="match status" value="1"/>
</dbReference>
<evidence type="ECO:0000313" key="6">
    <source>
        <dbReference type="Proteomes" id="UP000480929"/>
    </source>
</evidence>
<feature type="binding site" evidence="2">
    <location>
        <position position="147"/>
    </location>
    <ligand>
        <name>ATP</name>
        <dbReference type="ChEBI" id="CHEBI:30616"/>
    </ligand>
</feature>
<dbReference type="PANTHER" id="PTHR37825">
    <property type="entry name" value="TRNA(MET) CYTIDINE ACETATE LIGASE"/>
    <property type="match status" value="1"/>
</dbReference>
<dbReference type="HAMAP" id="MF_01539">
    <property type="entry name" value="TmcAL"/>
    <property type="match status" value="1"/>
</dbReference>
<feature type="binding site" evidence="2">
    <location>
        <begin position="7"/>
        <end position="20"/>
    </location>
    <ligand>
        <name>ATP</name>
        <dbReference type="ChEBI" id="CHEBI:30616"/>
    </ligand>
</feature>
<dbReference type="Gene3D" id="3.40.50.620">
    <property type="entry name" value="HUPs"/>
    <property type="match status" value="1"/>
</dbReference>
<dbReference type="Proteomes" id="UP000480929">
    <property type="component" value="Unassembled WGS sequence"/>
</dbReference>
<dbReference type="GO" id="GO:0005524">
    <property type="term" value="F:ATP binding"/>
    <property type="evidence" value="ECO:0007669"/>
    <property type="project" value="UniProtKB-KW"/>
</dbReference>
<dbReference type="GO" id="GO:0016879">
    <property type="term" value="F:ligase activity, forming carbon-nitrogen bonds"/>
    <property type="evidence" value="ECO:0007669"/>
    <property type="project" value="UniProtKB-UniRule"/>
</dbReference>
<dbReference type="EMBL" id="WKPJ01000034">
    <property type="protein sequence ID" value="MSA90777.1"/>
    <property type="molecule type" value="Genomic_DNA"/>
</dbReference>
<dbReference type="GO" id="GO:0005737">
    <property type="term" value="C:cytoplasm"/>
    <property type="evidence" value="ECO:0007669"/>
    <property type="project" value="UniProtKB-SubCell"/>
</dbReference>
<dbReference type="EMBL" id="WKPI01000036">
    <property type="protein sequence ID" value="MSC34507.1"/>
    <property type="molecule type" value="Genomic_DNA"/>
</dbReference>
<keyword evidence="2" id="KW-0547">Nucleotide-binding</keyword>
<comment type="similarity">
    <text evidence="2">Belongs to the TmcAL family.</text>
</comment>
<keyword evidence="2" id="KW-0436">Ligase</keyword>